<dbReference type="VEuPathDB" id="PiroplasmaDB:TOT_040000154"/>
<dbReference type="eggNOG" id="KOG0338">
    <property type="taxonomic scope" value="Eukaryota"/>
</dbReference>
<evidence type="ECO:0000259" key="11">
    <source>
        <dbReference type="PROSITE" id="PS51195"/>
    </source>
</evidence>
<dbReference type="SMART" id="SM00487">
    <property type="entry name" value="DEXDc"/>
    <property type="match status" value="1"/>
</dbReference>
<sequence>MNKKMEFKSESDDEGDLEVEFKEGFLDLLSENTNEKHESAVKETKGEGLDKKINKTQSGSTSKTNVLLSNLNWSDFSLCKSLLKAIYELGYEHPTLIQTKVIPLALEGKDLLVTAETGSGKTASFVIPTLQRLVASGFIKQRTKDNYTHGLRHGTKVLVILPTRELAAQCYEVYKSLSKYLTTNAALLTGGIPIKEQENKLKQIPDTIICTPGRALDMLLNSSSINVENIEVVIMDEADKLLELGFRDEVRPKRKSKMKNFCNRNRQTMLFSATLTEETKELVNLSMTNPVYVKVDEPTKVSKTLEFEMLMIPKEEYREACAVYLCTKYCKEKTILFFQTKRAAHRMYLIFKLMKLKCAELHGNLSQSKRFESVEKFKKSEVDYLLASELASRGLDIPGIKTVINVDLPTDITRYIHRVGRTARMGSSGKAITLYVDEQRSQVKLFLKKTSTLGSKYENNKRKVASGILNKYKNSIAELEEKIKEILLNEKIEKDIKKIDSTMKNVEGKETEKRKWFRSIKEKKSASKQEYVEAKWKTQKMAEKTKNEIDKNKFKKVKRMFKKKRKN</sequence>
<dbReference type="InterPro" id="IPR000629">
    <property type="entry name" value="RNA-helicase_DEAD-box_CS"/>
</dbReference>
<dbReference type="InterPro" id="IPR050079">
    <property type="entry name" value="DEAD_box_RNA_helicase"/>
</dbReference>
<evidence type="ECO:0000256" key="2">
    <source>
        <dbReference type="ARBA" id="ARBA00022801"/>
    </source>
</evidence>
<dbReference type="PROSITE" id="PS00039">
    <property type="entry name" value="DEAD_ATP_HELICASE"/>
    <property type="match status" value="1"/>
</dbReference>
<dbReference type="GeneID" id="20716248"/>
<feature type="domain" description="DEAD-box RNA helicase Q" evidence="11">
    <location>
        <begin position="71"/>
        <end position="99"/>
    </location>
</feature>
<dbReference type="OrthoDB" id="10259843at2759"/>
<dbReference type="GO" id="GO:0003676">
    <property type="term" value="F:nucleic acid binding"/>
    <property type="evidence" value="ECO:0007669"/>
    <property type="project" value="InterPro"/>
</dbReference>
<dbReference type="PANTHER" id="PTHR47959:SF1">
    <property type="entry name" value="ATP-DEPENDENT RNA HELICASE DBPA"/>
    <property type="match status" value="1"/>
</dbReference>
<dbReference type="InterPro" id="IPR014014">
    <property type="entry name" value="RNA_helicase_DEAD_Q_motif"/>
</dbReference>
<dbReference type="PANTHER" id="PTHR47959">
    <property type="entry name" value="ATP-DEPENDENT RNA HELICASE RHLE-RELATED"/>
    <property type="match status" value="1"/>
</dbReference>
<evidence type="ECO:0000256" key="1">
    <source>
        <dbReference type="ARBA" id="ARBA00022741"/>
    </source>
</evidence>
<dbReference type="Proteomes" id="UP000003786">
    <property type="component" value="Chromosome 4"/>
</dbReference>
<evidence type="ECO:0000256" key="6">
    <source>
        <dbReference type="RuleBase" id="RU000492"/>
    </source>
</evidence>
<dbReference type="EMBL" id="AP011949">
    <property type="protein sequence ID" value="BAM41772.1"/>
    <property type="molecule type" value="Genomic_DNA"/>
</dbReference>
<evidence type="ECO:0000313" key="13">
    <source>
        <dbReference type="Proteomes" id="UP000003786"/>
    </source>
</evidence>
<dbReference type="AlphaFoldDB" id="J4CDU9"/>
<dbReference type="STRING" id="869250.J4CDU9"/>
<dbReference type="PROSITE" id="PS51194">
    <property type="entry name" value="HELICASE_CTER"/>
    <property type="match status" value="1"/>
</dbReference>
<dbReference type="OMA" id="MIDPPKQ"/>
<dbReference type="GO" id="GO:0016787">
    <property type="term" value="F:hydrolase activity"/>
    <property type="evidence" value="ECO:0007669"/>
    <property type="project" value="UniProtKB-KW"/>
</dbReference>
<feature type="domain" description="Helicase ATP-binding" evidence="9">
    <location>
        <begin position="102"/>
        <end position="293"/>
    </location>
</feature>
<feature type="coiled-coil region" evidence="7">
    <location>
        <begin position="462"/>
        <end position="509"/>
    </location>
</feature>
<keyword evidence="13" id="KW-1185">Reference proteome</keyword>
<dbReference type="SUPFAM" id="SSF52540">
    <property type="entry name" value="P-loop containing nucleoside triphosphate hydrolases"/>
    <property type="match status" value="1"/>
</dbReference>
<dbReference type="InterPro" id="IPR001650">
    <property type="entry name" value="Helicase_C-like"/>
</dbReference>
<evidence type="ECO:0000259" key="9">
    <source>
        <dbReference type="PROSITE" id="PS51192"/>
    </source>
</evidence>
<evidence type="ECO:0000256" key="3">
    <source>
        <dbReference type="ARBA" id="ARBA00022806"/>
    </source>
</evidence>
<dbReference type="Pfam" id="PF00270">
    <property type="entry name" value="DEAD"/>
    <property type="match status" value="1"/>
</dbReference>
<dbReference type="GO" id="GO:0005829">
    <property type="term" value="C:cytosol"/>
    <property type="evidence" value="ECO:0007669"/>
    <property type="project" value="TreeGrafter"/>
</dbReference>
<keyword evidence="4 6" id="KW-0067">ATP-binding</keyword>
<keyword evidence="1 6" id="KW-0547">Nucleotide-binding</keyword>
<dbReference type="GO" id="GO:0003724">
    <property type="term" value="F:RNA helicase activity"/>
    <property type="evidence" value="ECO:0007669"/>
    <property type="project" value="InterPro"/>
</dbReference>
<dbReference type="GO" id="GO:0005524">
    <property type="term" value="F:ATP binding"/>
    <property type="evidence" value="ECO:0007669"/>
    <property type="project" value="UniProtKB-KW"/>
</dbReference>
<evidence type="ECO:0000256" key="4">
    <source>
        <dbReference type="ARBA" id="ARBA00022840"/>
    </source>
</evidence>
<comment type="similarity">
    <text evidence="6">Belongs to the DEAD box helicase family.</text>
</comment>
<evidence type="ECO:0000256" key="7">
    <source>
        <dbReference type="SAM" id="Coils"/>
    </source>
</evidence>
<dbReference type="InterPro" id="IPR027417">
    <property type="entry name" value="P-loop_NTPase"/>
</dbReference>
<feature type="domain" description="Helicase C-terminal" evidence="10">
    <location>
        <begin position="304"/>
        <end position="507"/>
    </location>
</feature>
<keyword evidence="7" id="KW-0175">Coiled coil</keyword>
<dbReference type="InterPro" id="IPR011545">
    <property type="entry name" value="DEAD/DEAH_box_helicase_dom"/>
</dbReference>
<gene>
    <name evidence="12" type="ORF">TOT_040000154</name>
</gene>
<dbReference type="Gene3D" id="3.40.50.300">
    <property type="entry name" value="P-loop containing nucleotide triphosphate hydrolases"/>
    <property type="match status" value="2"/>
</dbReference>
<feature type="short sequence motif" description="Q motif" evidence="5">
    <location>
        <begin position="71"/>
        <end position="99"/>
    </location>
</feature>
<feature type="region of interest" description="Disordered" evidence="8">
    <location>
        <begin position="32"/>
        <end position="59"/>
    </location>
</feature>
<evidence type="ECO:0000313" key="12">
    <source>
        <dbReference type="EMBL" id="BAM41772.1"/>
    </source>
</evidence>
<name>J4CDU9_THEOR</name>
<keyword evidence="2 6" id="KW-0378">Hydrolase</keyword>
<reference evidence="12 13" key="1">
    <citation type="journal article" date="2012" name="MBio">
        <title>Comparative genome analysis of three eukaryotic parasites with differing abilities to transform leukocytes reveals key mediators of Theileria-induced leukocyte transformation.</title>
        <authorList>
            <person name="Hayashida K."/>
            <person name="Hara Y."/>
            <person name="Abe T."/>
            <person name="Yamasaki C."/>
            <person name="Toyoda A."/>
            <person name="Kosuge T."/>
            <person name="Suzuki Y."/>
            <person name="Sato Y."/>
            <person name="Kawashima S."/>
            <person name="Katayama T."/>
            <person name="Wakaguri H."/>
            <person name="Inoue N."/>
            <person name="Homma K."/>
            <person name="Tada-Umezaki M."/>
            <person name="Yagi Y."/>
            <person name="Fujii Y."/>
            <person name="Habara T."/>
            <person name="Kanehisa M."/>
            <person name="Watanabe H."/>
            <person name="Ito K."/>
            <person name="Gojobori T."/>
            <person name="Sugawara H."/>
            <person name="Imanishi T."/>
            <person name="Weir W."/>
            <person name="Gardner M."/>
            <person name="Pain A."/>
            <person name="Shiels B."/>
            <person name="Hattori M."/>
            <person name="Nene V."/>
            <person name="Sugimoto C."/>
        </authorList>
    </citation>
    <scope>NUCLEOTIDE SEQUENCE [LARGE SCALE GENOMIC DNA]</scope>
    <source>
        <strain evidence="12 13">Shintoku</strain>
    </source>
</reference>
<dbReference type="KEGG" id="tot:TOT_040000154"/>
<dbReference type="SMART" id="SM00490">
    <property type="entry name" value="HELICc"/>
    <property type="match status" value="1"/>
</dbReference>
<dbReference type="Pfam" id="PF00271">
    <property type="entry name" value="Helicase_C"/>
    <property type="match status" value="1"/>
</dbReference>
<dbReference type="PROSITE" id="PS51195">
    <property type="entry name" value="Q_MOTIF"/>
    <property type="match status" value="1"/>
</dbReference>
<dbReference type="PROSITE" id="PS51192">
    <property type="entry name" value="HELICASE_ATP_BIND_1"/>
    <property type="match status" value="1"/>
</dbReference>
<evidence type="ECO:0000256" key="8">
    <source>
        <dbReference type="SAM" id="MobiDB-lite"/>
    </source>
</evidence>
<evidence type="ECO:0000259" key="10">
    <source>
        <dbReference type="PROSITE" id="PS51194"/>
    </source>
</evidence>
<accession>J4CDU9</accession>
<feature type="compositionally biased region" description="Basic and acidic residues" evidence="8">
    <location>
        <begin position="33"/>
        <end position="53"/>
    </location>
</feature>
<dbReference type="RefSeq" id="XP_009692073.1">
    <property type="nucleotide sequence ID" value="XM_009693778.1"/>
</dbReference>
<evidence type="ECO:0000256" key="5">
    <source>
        <dbReference type="PROSITE-ProRule" id="PRU00552"/>
    </source>
</evidence>
<proteinExistence type="inferred from homology"/>
<dbReference type="CDD" id="cd18787">
    <property type="entry name" value="SF2_C_DEAD"/>
    <property type="match status" value="1"/>
</dbReference>
<protein>
    <submittedName>
        <fullName evidence="12">DEAD-box family helicase</fullName>
    </submittedName>
</protein>
<dbReference type="InterPro" id="IPR014001">
    <property type="entry name" value="Helicase_ATP-bd"/>
</dbReference>
<organism evidence="12 13">
    <name type="scientific">Theileria orientalis strain Shintoku</name>
    <dbReference type="NCBI Taxonomy" id="869250"/>
    <lineage>
        <taxon>Eukaryota</taxon>
        <taxon>Sar</taxon>
        <taxon>Alveolata</taxon>
        <taxon>Apicomplexa</taxon>
        <taxon>Aconoidasida</taxon>
        <taxon>Piroplasmida</taxon>
        <taxon>Theileriidae</taxon>
        <taxon>Theileria</taxon>
    </lineage>
</organism>
<keyword evidence="3 6" id="KW-0347">Helicase</keyword>